<protein>
    <submittedName>
        <fullName evidence="2">Uncharacterized protein</fullName>
    </submittedName>
</protein>
<evidence type="ECO:0000256" key="1">
    <source>
        <dbReference type="SAM" id="MobiDB-lite"/>
    </source>
</evidence>
<sequence>MAADRVHLSRDDTTISLLEISRATAAPDATVGFRIVVVQCYRAVAVLGDPDDDDVDADTMEDVSCRVPVAELIGDEGEGAAAVGRAFEALVSRLDHPTLIPAVAPEARKAAAHVRAVCAAQGVTAGGDLAGAEFRLRLVFVDPLEEESEPDSEDEGEEVGSDLELDDECCERGMSESDGGEGGDTPYEHGHVAAPIDGGGALVQRRGESEADGGAWRYEVSYAALSDDEDEGGGGGQFTARPFGGAMAREGGPSDGTLLLSGFEARADGNEEGDQHELTPRDVRRLVRLAFGGGDVVGDEAYQRAMASGGDPVSPATRAAMLEQALRSARPRAPPATAASGMPPGRMRTGL</sequence>
<dbReference type="AlphaFoldDB" id="A0ABC8XQS7"/>
<accession>A0ABC8XQS7</accession>
<feature type="region of interest" description="Disordered" evidence="1">
    <location>
        <begin position="144"/>
        <end position="164"/>
    </location>
</feature>
<name>A0ABC8XQS7_9POAL</name>
<reference evidence="2 3" key="2">
    <citation type="submission" date="2024-10" db="EMBL/GenBank/DDBJ databases">
        <authorList>
            <person name="Ryan C."/>
        </authorList>
    </citation>
    <scope>NUCLEOTIDE SEQUENCE [LARGE SCALE GENOMIC DNA]</scope>
</reference>
<gene>
    <name evidence="2" type="ORF">URODEC1_LOCUS26800</name>
</gene>
<proteinExistence type="predicted"/>
<evidence type="ECO:0000313" key="3">
    <source>
        <dbReference type="Proteomes" id="UP001497457"/>
    </source>
</evidence>
<dbReference type="Proteomes" id="UP001497457">
    <property type="component" value="Chromosome 15b"/>
</dbReference>
<dbReference type="EMBL" id="OZ075125">
    <property type="protein sequence ID" value="CAL4930983.1"/>
    <property type="molecule type" value="Genomic_DNA"/>
</dbReference>
<feature type="region of interest" description="Disordered" evidence="1">
    <location>
        <begin position="325"/>
        <end position="351"/>
    </location>
</feature>
<reference evidence="3" key="1">
    <citation type="submission" date="2024-06" db="EMBL/GenBank/DDBJ databases">
        <authorList>
            <person name="Ryan C."/>
        </authorList>
    </citation>
    <scope>NUCLEOTIDE SEQUENCE [LARGE SCALE GENOMIC DNA]</scope>
</reference>
<evidence type="ECO:0000313" key="2">
    <source>
        <dbReference type="EMBL" id="CAL4930983.1"/>
    </source>
</evidence>
<keyword evidence="3" id="KW-1185">Reference proteome</keyword>
<organism evidence="2 3">
    <name type="scientific">Urochloa decumbens</name>
    <dbReference type="NCBI Taxonomy" id="240449"/>
    <lineage>
        <taxon>Eukaryota</taxon>
        <taxon>Viridiplantae</taxon>
        <taxon>Streptophyta</taxon>
        <taxon>Embryophyta</taxon>
        <taxon>Tracheophyta</taxon>
        <taxon>Spermatophyta</taxon>
        <taxon>Magnoliopsida</taxon>
        <taxon>Liliopsida</taxon>
        <taxon>Poales</taxon>
        <taxon>Poaceae</taxon>
        <taxon>PACMAD clade</taxon>
        <taxon>Panicoideae</taxon>
        <taxon>Panicodae</taxon>
        <taxon>Paniceae</taxon>
        <taxon>Melinidinae</taxon>
        <taxon>Urochloa</taxon>
    </lineage>
</organism>